<dbReference type="SUPFAM" id="SSF55909">
    <property type="entry name" value="Pentein"/>
    <property type="match status" value="1"/>
</dbReference>
<evidence type="ECO:0000256" key="2">
    <source>
        <dbReference type="ARBA" id="ARBA00012171"/>
    </source>
</evidence>
<dbReference type="OrthoDB" id="9807502at2"/>
<dbReference type="Pfam" id="PF02274">
    <property type="entry name" value="ADI"/>
    <property type="match status" value="1"/>
</dbReference>
<dbReference type="EMBL" id="FLOB01000009">
    <property type="protein sequence ID" value="SBS35384.1"/>
    <property type="molecule type" value="Genomic_DNA"/>
</dbReference>
<evidence type="ECO:0000256" key="1">
    <source>
        <dbReference type="ARBA" id="ARBA00005213"/>
    </source>
</evidence>
<dbReference type="AlphaFoldDB" id="A0A1A8TR74"/>
<gene>
    <name evidence="4" type="ORF">MSP8886_03369</name>
</gene>
<comment type="pathway">
    <text evidence="1">Amino-acid degradation; L-arginine degradation via ADI pathway; carbamoyl phosphate from L-arginine: step 1/2.</text>
</comment>
<dbReference type="Gene3D" id="3.75.10.10">
    <property type="entry name" value="L-arginine/glycine Amidinotransferase, Chain A"/>
    <property type="match status" value="1"/>
</dbReference>
<dbReference type="EC" id="3.5.3.6" evidence="2"/>
<organism evidence="4 5">
    <name type="scientific">Marinomonas spartinae</name>
    <dbReference type="NCBI Taxonomy" id="1792290"/>
    <lineage>
        <taxon>Bacteria</taxon>
        <taxon>Pseudomonadati</taxon>
        <taxon>Pseudomonadota</taxon>
        <taxon>Gammaproteobacteria</taxon>
        <taxon>Oceanospirillales</taxon>
        <taxon>Oceanospirillaceae</taxon>
        <taxon>Marinomonas</taxon>
    </lineage>
</organism>
<evidence type="ECO:0000313" key="5">
    <source>
        <dbReference type="Proteomes" id="UP000092544"/>
    </source>
</evidence>
<dbReference type="GO" id="GO:0016990">
    <property type="term" value="F:arginine deiminase activity"/>
    <property type="evidence" value="ECO:0007669"/>
    <property type="project" value="UniProtKB-EC"/>
</dbReference>
<evidence type="ECO:0000313" key="4">
    <source>
        <dbReference type="EMBL" id="SBS35384.1"/>
    </source>
</evidence>
<proteinExistence type="predicted"/>
<name>A0A1A8TR74_9GAMM</name>
<dbReference type="Proteomes" id="UP000092544">
    <property type="component" value="Unassembled WGS sequence"/>
</dbReference>
<evidence type="ECO:0000256" key="3">
    <source>
        <dbReference type="ARBA" id="ARBA00049429"/>
    </source>
</evidence>
<dbReference type="STRING" id="1792290.MSP8886_03369"/>
<dbReference type="PANTHER" id="PTHR47271">
    <property type="entry name" value="ARGININE DEIMINASE"/>
    <property type="match status" value="1"/>
</dbReference>
<sequence length="290" mass="31254">MKTFGSQSMVAPIKRVLMRRPGKSLLAADANEWHYGSLFDAPKAIAQYDVFAKLVAESGAEITWLEDNGDGLCDAMFTQDASLVTDHGAVLLNMGKPLRVPEPAMHGEAYEAAGVPVIGKLTGNGRIEGGDFIWLNDKTIVVGCGFRSNREGIAQLNAILNPYEITVIGFDLPVWQGAEACLHLMSMISPLDDKLALIYSPLMPTAFYQLLLEEGFTLLDAPAEEFLASGGLNLNVLPVKPSECIMIDGFPKTKKMMEEAGCTVHVFEGDALCIACEGGPTCLTNTILRA</sequence>
<keyword evidence="4" id="KW-0378">Hydrolase</keyword>
<dbReference type="RefSeq" id="WP_067018504.1">
    <property type="nucleotide sequence ID" value="NZ_FLOB01000009.1"/>
</dbReference>
<accession>A0A1A8TR74</accession>
<comment type="catalytic activity">
    <reaction evidence="3">
        <text>L-arginine + H2O = L-citrulline + NH4(+)</text>
        <dbReference type="Rhea" id="RHEA:19597"/>
        <dbReference type="ChEBI" id="CHEBI:15377"/>
        <dbReference type="ChEBI" id="CHEBI:28938"/>
        <dbReference type="ChEBI" id="CHEBI:32682"/>
        <dbReference type="ChEBI" id="CHEBI:57743"/>
        <dbReference type="EC" id="3.5.3.6"/>
    </reaction>
</comment>
<dbReference type="PANTHER" id="PTHR47271:SF2">
    <property type="entry name" value="ARGININE DEIMINASE"/>
    <property type="match status" value="1"/>
</dbReference>
<reference evidence="4 5" key="1">
    <citation type="submission" date="2016-06" db="EMBL/GenBank/DDBJ databases">
        <authorList>
            <person name="Kjaerup R.B."/>
            <person name="Dalgaard T.S."/>
            <person name="Juul-Madsen H.R."/>
        </authorList>
    </citation>
    <scope>NUCLEOTIDE SEQUENCE [LARGE SCALE GENOMIC DNA]</scope>
    <source>
        <strain evidence="4 5">CECT 8886</strain>
    </source>
</reference>
<dbReference type="GO" id="GO:0019546">
    <property type="term" value="P:L-arginine deiminase pathway"/>
    <property type="evidence" value="ECO:0007669"/>
    <property type="project" value="TreeGrafter"/>
</dbReference>
<protein>
    <recommendedName>
        <fullName evidence="2">arginine deiminase</fullName>
        <ecNumber evidence="2">3.5.3.6</ecNumber>
    </recommendedName>
</protein>
<keyword evidence="5" id="KW-1185">Reference proteome</keyword>